<keyword evidence="3" id="KW-0547">Nucleotide-binding</keyword>
<evidence type="ECO:0000259" key="8">
    <source>
        <dbReference type="Pfam" id="PF02782"/>
    </source>
</evidence>
<reference evidence="9 10" key="1">
    <citation type="submission" date="2014-07" db="EMBL/GenBank/DDBJ databases">
        <title>Draft genome of Clostridium celerecrescens 152B isolated from sediments associated with methane hydrate from Krishna Godavari basin.</title>
        <authorList>
            <person name="Honkalas V.S."/>
            <person name="Dabir A.P."/>
            <person name="Arora P."/>
            <person name="Dhakephalkar P.K."/>
        </authorList>
    </citation>
    <scope>NUCLEOTIDE SEQUENCE [LARGE SCALE GENOMIC DNA]</scope>
    <source>
        <strain evidence="9 10">152B</strain>
    </source>
</reference>
<evidence type="ECO:0000256" key="5">
    <source>
        <dbReference type="ARBA" id="ARBA00022840"/>
    </source>
</evidence>
<evidence type="ECO:0000313" key="10">
    <source>
        <dbReference type="Proteomes" id="UP000028525"/>
    </source>
</evidence>
<evidence type="ECO:0000313" key="9">
    <source>
        <dbReference type="EMBL" id="KEZ87711.1"/>
    </source>
</evidence>
<keyword evidence="5" id="KW-0067">ATP-binding</keyword>
<keyword evidence="10" id="KW-1185">Reference proteome</keyword>
<gene>
    <name evidence="9" type="ORF">IO98_20675</name>
</gene>
<accession>A0A084JFH7</accession>
<dbReference type="EMBL" id="JPME01000030">
    <property type="protein sequence ID" value="KEZ87711.1"/>
    <property type="molecule type" value="Genomic_DNA"/>
</dbReference>
<dbReference type="GO" id="GO:0005524">
    <property type="term" value="F:ATP binding"/>
    <property type="evidence" value="ECO:0007669"/>
    <property type="project" value="UniProtKB-KW"/>
</dbReference>
<dbReference type="AlphaFoldDB" id="A0A084JFH7"/>
<dbReference type="InterPro" id="IPR000577">
    <property type="entry name" value="Carb_kinase_FGGY"/>
</dbReference>
<dbReference type="InterPro" id="IPR018485">
    <property type="entry name" value="FGGY_C"/>
</dbReference>
<comment type="caution">
    <text evidence="9">The sequence shown here is derived from an EMBL/GenBank/DDBJ whole genome shotgun (WGS) entry which is preliminary data.</text>
</comment>
<feature type="domain" description="Carbohydrate kinase FGGY N-terminal" evidence="7">
    <location>
        <begin position="7"/>
        <end position="244"/>
    </location>
</feature>
<feature type="domain" description="Carbohydrate kinase FGGY C-terminal" evidence="8">
    <location>
        <begin position="257"/>
        <end position="446"/>
    </location>
</feature>
<keyword evidence="4 9" id="KW-0418">Kinase</keyword>
<dbReference type="RefSeq" id="WP_038284144.1">
    <property type="nucleotide sequence ID" value="NZ_JPME01000030.1"/>
</dbReference>
<sequence>MMQKQVLATDIGASSGRIMAGKYDGKRISLETIHRFSNDPVTMGDTMYWDFPRLFYEIKQGLLKAKSYGGFGSIGIDTWGVDFGLLDSNGRLLGNPVHYRDNRTAGFLKKSEQMIDKKRFYEITGNQFMEINTAFQLLALHADSPGLLEQADSLLLMPDLFRYFLSGEKKSECSIASTTQLFDMREKQWSWEVIKRLNLPEKLFTPLVTWGTATGKVSHTICEELGILPANVIAVAGHDTQSAMAAIPTQEKDYIFLSCGTWSILGTELDTPIINEKSQKYNITNELGVEGKYSFLKNIIGLWLVQESRRQWIREGKNYDFARLEELASEAELLKSFIMPDAPEFVPPGDVPERIRSFCRKTGQTVPETEGEIICCINQSLAMAYRKALDEIAECTGKTYSTIYLVGGGAQSRLLCQMTADACNCTVVAGPIEATAFGNVMVQYMADHEFSNLQQARKVLAESVEPIRYEPKHADRWEEAYQWYRENF</sequence>
<dbReference type="GO" id="GO:0019301">
    <property type="term" value="P:rhamnose catabolic process"/>
    <property type="evidence" value="ECO:0007669"/>
    <property type="project" value="InterPro"/>
</dbReference>
<dbReference type="Gene3D" id="3.30.420.40">
    <property type="match status" value="2"/>
</dbReference>
<dbReference type="PANTHER" id="PTHR43095">
    <property type="entry name" value="SUGAR KINASE"/>
    <property type="match status" value="1"/>
</dbReference>
<dbReference type="PANTHER" id="PTHR43095:SF5">
    <property type="entry name" value="XYLULOSE KINASE"/>
    <property type="match status" value="1"/>
</dbReference>
<dbReference type="InterPro" id="IPR043129">
    <property type="entry name" value="ATPase_NBD"/>
</dbReference>
<dbReference type="STRING" id="29354.IO98_20675"/>
<dbReference type="InterPro" id="IPR018484">
    <property type="entry name" value="FGGY_N"/>
</dbReference>
<dbReference type="Pfam" id="PF00370">
    <property type="entry name" value="FGGY_N"/>
    <property type="match status" value="1"/>
</dbReference>
<organism evidence="9 10">
    <name type="scientific">Lacrimispora celerecrescens</name>
    <dbReference type="NCBI Taxonomy" id="29354"/>
    <lineage>
        <taxon>Bacteria</taxon>
        <taxon>Bacillati</taxon>
        <taxon>Bacillota</taxon>
        <taxon>Clostridia</taxon>
        <taxon>Lachnospirales</taxon>
        <taxon>Lachnospiraceae</taxon>
        <taxon>Lacrimispora</taxon>
    </lineage>
</organism>
<dbReference type="Proteomes" id="UP000028525">
    <property type="component" value="Unassembled WGS sequence"/>
</dbReference>
<evidence type="ECO:0000256" key="6">
    <source>
        <dbReference type="ARBA" id="ARBA00023308"/>
    </source>
</evidence>
<dbReference type="PIRSF" id="PIRSF000538">
    <property type="entry name" value="GlpK"/>
    <property type="match status" value="1"/>
</dbReference>
<dbReference type="SUPFAM" id="SSF53067">
    <property type="entry name" value="Actin-like ATPase domain"/>
    <property type="match status" value="2"/>
</dbReference>
<keyword evidence="2" id="KW-0808">Transferase</keyword>
<dbReference type="CDD" id="cd07771">
    <property type="entry name" value="ASKHA_NBD_FGGY_RhaB-like"/>
    <property type="match status" value="1"/>
</dbReference>
<evidence type="ECO:0000256" key="2">
    <source>
        <dbReference type="ARBA" id="ARBA00022679"/>
    </source>
</evidence>
<dbReference type="InterPro" id="IPR013449">
    <property type="entry name" value="Rhamnulokinase"/>
</dbReference>
<name>A0A084JFH7_9FIRM</name>
<evidence type="ECO:0000256" key="3">
    <source>
        <dbReference type="ARBA" id="ARBA00022741"/>
    </source>
</evidence>
<dbReference type="InterPro" id="IPR050406">
    <property type="entry name" value="FGGY_Carb_Kinase"/>
</dbReference>
<evidence type="ECO:0000256" key="4">
    <source>
        <dbReference type="ARBA" id="ARBA00022777"/>
    </source>
</evidence>
<evidence type="ECO:0000256" key="1">
    <source>
        <dbReference type="ARBA" id="ARBA00009156"/>
    </source>
</evidence>
<dbReference type="OrthoDB" id="9761504at2"/>
<comment type="similarity">
    <text evidence="1">Belongs to the FGGY kinase family.</text>
</comment>
<dbReference type="GO" id="GO:0008993">
    <property type="term" value="F:rhamnulokinase activity"/>
    <property type="evidence" value="ECO:0007669"/>
    <property type="project" value="InterPro"/>
</dbReference>
<protein>
    <submittedName>
        <fullName evidence="9">Carbohydrate kinase</fullName>
    </submittedName>
</protein>
<evidence type="ECO:0000259" key="7">
    <source>
        <dbReference type="Pfam" id="PF00370"/>
    </source>
</evidence>
<proteinExistence type="inferred from homology"/>
<dbReference type="Pfam" id="PF02782">
    <property type="entry name" value="FGGY_C"/>
    <property type="match status" value="1"/>
</dbReference>
<keyword evidence="6" id="KW-0684">Rhamnose metabolism</keyword>